<dbReference type="OrthoDB" id="5880549at2"/>
<evidence type="ECO:0000313" key="2">
    <source>
        <dbReference type="EMBL" id="SFP81091.1"/>
    </source>
</evidence>
<dbReference type="Proteomes" id="UP000182692">
    <property type="component" value="Unassembled WGS sequence"/>
</dbReference>
<dbReference type="EMBL" id="FOWR01000025">
    <property type="protein sequence ID" value="SFP81091.1"/>
    <property type="molecule type" value="Genomic_DNA"/>
</dbReference>
<dbReference type="AlphaFoldDB" id="A0A1I5TE49"/>
<protein>
    <submittedName>
        <fullName evidence="2">Uncharacterized protein</fullName>
    </submittedName>
</protein>
<dbReference type="GeneID" id="35870250"/>
<accession>A0A1I5TE49</accession>
<reference evidence="2 3" key="1">
    <citation type="submission" date="2016-10" db="EMBL/GenBank/DDBJ databases">
        <authorList>
            <person name="de Groot N.N."/>
        </authorList>
    </citation>
    <scope>NUCLEOTIDE SEQUENCE [LARGE SCALE GENOMIC DNA]</scope>
    <source>
        <strain evidence="2 3">DSM 15893</strain>
    </source>
</reference>
<organism evidence="2 3">
    <name type="scientific">Enterovibrio norvegicus DSM 15893</name>
    <dbReference type="NCBI Taxonomy" id="1121869"/>
    <lineage>
        <taxon>Bacteria</taxon>
        <taxon>Pseudomonadati</taxon>
        <taxon>Pseudomonadota</taxon>
        <taxon>Gammaproteobacteria</taxon>
        <taxon>Vibrionales</taxon>
        <taxon>Vibrionaceae</taxon>
        <taxon>Enterovibrio</taxon>
    </lineage>
</organism>
<keyword evidence="1" id="KW-1133">Transmembrane helix</keyword>
<name>A0A1I5TE49_9GAMM</name>
<proteinExistence type="predicted"/>
<dbReference type="RefSeq" id="WP_074927679.1">
    <property type="nucleotide sequence ID" value="NZ_FOWR01000025.1"/>
</dbReference>
<keyword evidence="1" id="KW-0472">Membrane</keyword>
<evidence type="ECO:0000256" key="1">
    <source>
        <dbReference type="SAM" id="Phobius"/>
    </source>
</evidence>
<dbReference type="STRING" id="1121869.SAMN03084138_03189"/>
<evidence type="ECO:0000313" key="3">
    <source>
        <dbReference type="Proteomes" id="UP000182692"/>
    </source>
</evidence>
<feature type="transmembrane region" description="Helical" evidence="1">
    <location>
        <begin position="6"/>
        <end position="36"/>
    </location>
</feature>
<keyword evidence="1" id="KW-0812">Transmembrane</keyword>
<feature type="transmembrane region" description="Helical" evidence="1">
    <location>
        <begin position="99"/>
        <end position="121"/>
    </location>
</feature>
<gene>
    <name evidence="2" type="ORF">SAMN03084138_03189</name>
</gene>
<sequence>MEWYEATITIIGIAFGVYLVIWAVPGTIMSAMIALGNIERIIYIDKQLAKNLDKYYDEKGYLRWEYQISSSIGTRLFGYWISYPFIKHRAKTPSRKFQFFMWVNCLGMWSFLGAVLFVGLAKLLGVIP</sequence>